<evidence type="ECO:0000256" key="3">
    <source>
        <dbReference type="SAM" id="MobiDB-lite"/>
    </source>
</evidence>
<keyword evidence="2" id="KW-0233">DNA recombination</keyword>
<reference evidence="5 6" key="1">
    <citation type="journal article" date="2019" name="Microb. Pathog.">
        <title>Comparison of VITEK 2, MALDI-TOF MS, 16S rRNA gene sequencing, and whole-genome sequencing for identification of Roseomonas mucosa.</title>
        <authorList>
            <person name="Rudolph W.W."/>
            <person name="Gunzer F."/>
            <person name="Trauth M."/>
            <person name="Bunk B."/>
            <person name="Bigge R."/>
            <person name="Schrottner P."/>
        </authorList>
    </citation>
    <scope>NUCLEOTIDE SEQUENCE [LARGE SCALE GENOMIC DNA]</scope>
    <source>
        <strain evidence="5 6">DSM 103800</strain>
    </source>
</reference>
<dbReference type="EMBL" id="JAVVDO010000029">
    <property type="protein sequence ID" value="MDT8332518.1"/>
    <property type="molecule type" value="Genomic_DNA"/>
</dbReference>
<comment type="caution">
    <text evidence="5">The sequence shown here is derived from an EMBL/GenBank/DDBJ whole genome shotgun (WGS) entry which is preliminary data.</text>
</comment>
<accession>A0ABU3MHQ1</accession>
<dbReference type="InterPro" id="IPR050090">
    <property type="entry name" value="Tyrosine_recombinase_XerCD"/>
</dbReference>
<dbReference type="Pfam" id="PF00589">
    <property type="entry name" value="Phage_integrase"/>
    <property type="match status" value="1"/>
</dbReference>
<dbReference type="PANTHER" id="PTHR30349:SF64">
    <property type="entry name" value="PROPHAGE INTEGRASE INTD-RELATED"/>
    <property type="match status" value="1"/>
</dbReference>
<dbReference type="InterPro" id="IPR011010">
    <property type="entry name" value="DNA_brk_join_enz"/>
</dbReference>
<keyword evidence="1" id="KW-0229">DNA integration</keyword>
<gene>
    <name evidence="5" type="ORF">RQ831_15765</name>
</gene>
<organism evidence="5 6">
    <name type="scientific">Roseomonas gilardii</name>
    <dbReference type="NCBI Taxonomy" id="257708"/>
    <lineage>
        <taxon>Bacteria</taxon>
        <taxon>Pseudomonadati</taxon>
        <taxon>Pseudomonadota</taxon>
        <taxon>Alphaproteobacteria</taxon>
        <taxon>Acetobacterales</taxon>
        <taxon>Roseomonadaceae</taxon>
        <taxon>Roseomonas</taxon>
    </lineage>
</organism>
<protein>
    <submittedName>
        <fullName evidence="5">Site-specific integrase</fullName>
    </submittedName>
</protein>
<feature type="domain" description="Tyr recombinase" evidence="4">
    <location>
        <begin position="169"/>
        <end position="377"/>
    </location>
</feature>
<dbReference type="PROSITE" id="PS51898">
    <property type="entry name" value="TYR_RECOMBINASE"/>
    <property type="match status" value="1"/>
</dbReference>
<proteinExistence type="predicted"/>
<evidence type="ECO:0000313" key="6">
    <source>
        <dbReference type="Proteomes" id="UP001258945"/>
    </source>
</evidence>
<dbReference type="CDD" id="cd00796">
    <property type="entry name" value="INT_Rci_Hp1_C"/>
    <property type="match status" value="1"/>
</dbReference>
<dbReference type="Proteomes" id="UP001258945">
    <property type="component" value="Unassembled WGS sequence"/>
</dbReference>
<dbReference type="RefSeq" id="WP_314283179.1">
    <property type="nucleotide sequence ID" value="NZ_JAVVDO010000029.1"/>
</dbReference>
<evidence type="ECO:0000259" key="4">
    <source>
        <dbReference type="PROSITE" id="PS51898"/>
    </source>
</evidence>
<sequence length="415" mass="45862">MVQIYRRGESPFWYFDMPDPLRPGKRIRKSTKETNEKKAQRAAFAALEAAQNPQQVVRERTLREAVDDFVAALRADGKESYANTCAAIARKLFGETSVPRRFKLEPSRALSSLGPDDVKALKLARAREGNGPATIANELRLLRAAVYAARQEGYKVGEIGKWGVPKTPAKLRYLTPAEAARLLAHLSPDRVLRTNKLGEPIPLAPHIARARRDNYDLCALFLLTGCRWDELSGMTRGQVDLDRAIIRVRGKGAKLREIPLVPEALAIMRRRIEAHPLGLLFPSEGWNRDGKSTAGKKRWGSSKAIIKAMDEVGLNDEETVKNIGRANIHTLRHTYASWLRQRGLGLDELQHLLGHSTLQMTMRYAKLDATATAARVEAGLSGLLQQPVQQTAPHDAGVPAVTPPPSDGTLPSHSV</sequence>
<evidence type="ECO:0000256" key="2">
    <source>
        <dbReference type="ARBA" id="ARBA00023172"/>
    </source>
</evidence>
<dbReference type="InterPro" id="IPR002104">
    <property type="entry name" value="Integrase_catalytic"/>
</dbReference>
<keyword evidence="6" id="KW-1185">Reference proteome</keyword>
<name>A0ABU3MHQ1_9PROT</name>
<dbReference type="SUPFAM" id="SSF56349">
    <property type="entry name" value="DNA breaking-rejoining enzymes"/>
    <property type="match status" value="1"/>
</dbReference>
<dbReference type="InterPro" id="IPR013762">
    <property type="entry name" value="Integrase-like_cat_sf"/>
</dbReference>
<dbReference type="PANTHER" id="PTHR30349">
    <property type="entry name" value="PHAGE INTEGRASE-RELATED"/>
    <property type="match status" value="1"/>
</dbReference>
<evidence type="ECO:0000256" key="1">
    <source>
        <dbReference type="ARBA" id="ARBA00022908"/>
    </source>
</evidence>
<dbReference type="Gene3D" id="1.10.443.10">
    <property type="entry name" value="Intergrase catalytic core"/>
    <property type="match status" value="1"/>
</dbReference>
<feature type="region of interest" description="Disordered" evidence="3">
    <location>
        <begin position="389"/>
        <end position="415"/>
    </location>
</feature>
<evidence type="ECO:0000313" key="5">
    <source>
        <dbReference type="EMBL" id="MDT8332518.1"/>
    </source>
</evidence>